<organism evidence="2 3">
    <name type="scientific">Denitratisoma oestradiolicum</name>
    <dbReference type="NCBI Taxonomy" id="311182"/>
    <lineage>
        <taxon>Bacteria</taxon>
        <taxon>Pseudomonadati</taxon>
        <taxon>Pseudomonadota</taxon>
        <taxon>Betaproteobacteria</taxon>
        <taxon>Nitrosomonadales</taxon>
        <taxon>Sterolibacteriaceae</taxon>
        <taxon>Denitratisoma</taxon>
    </lineage>
</organism>
<accession>A0A6S6XNK7</accession>
<dbReference type="SUPFAM" id="SSF53067">
    <property type="entry name" value="Actin-like ATPase domain"/>
    <property type="match status" value="1"/>
</dbReference>
<dbReference type="GO" id="GO:0016773">
    <property type="term" value="F:phosphotransferase activity, alcohol group as acceptor"/>
    <property type="evidence" value="ECO:0007669"/>
    <property type="project" value="UniProtKB-UniRule"/>
</dbReference>
<dbReference type="GO" id="GO:0005524">
    <property type="term" value="F:ATP binding"/>
    <property type="evidence" value="ECO:0007669"/>
    <property type="project" value="UniProtKB-UniRule"/>
</dbReference>
<dbReference type="CDD" id="cd24050">
    <property type="entry name" value="ASKHA_NBD_ANMK"/>
    <property type="match status" value="1"/>
</dbReference>
<comment type="pathway">
    <text evidence="1">Amino-sugar metabolism; 1,6-anhydro-N-acetylmuramate degradation.</text>
</comment>
<dbReference type="PANTHER" id="PTHR30605:SF0">
    <property type="entry name" value="ANHYDRO-N-ACETYLMURAMIC ACID KINASE"/>
    <property type="match status" value="1"/>
</dbReference>
<dbReference type="KEGG" id="doe:DENOEST_0349"/>
<keyword evidence="3" id="KW-1185">Reference proteome</keyword>
<dbReference type="UniPathway" id="UPA00343"/>
<name>A0A6S6XNK7_9PROT</name>
<dbReference type="GO" id="GO:0006040">
    <property type="term" value="P:amino sugar metabolic process"/>
    <property type="evidence" value="ECO:0007669"/>
    <property type="project" value="InterPro"/>
</dbReference>
<keyword evidence="1" id="KW-0067">ATP-binding</keyword>
<feature type="binding site" evidence="1">
    <location>
        <begin position="13"/>
        <end position="20"/>
    </location>
    <ligand>
        <name>ATP</name>
        <dbReference type="ChEBI" id="CHEBI:30616"/>
    </ligand>
</feature>
<dbReference type="GO" id="GO:0097175">
    <property type="term" value="P:1,6-anhydro-N-acetyl-beta-muramic acid catabolic process"/>
    <property type="evidence" value="ECO:0007669"/>
    <property type="project" value="UniProtKB-UniRule"/>
</dbReference>
<comment type="function">
    <text evidence="1">Catalyzes the specific phosphorylation of 1,6-anhydro-N-acetylmuramic acid (anhMurNAc) with the simultaneous cleavage of the 1,6-anhydro ring, generating MurNAc-6-P. Is required for the utilization of anhMurNAc either imported from the medium or derived from its own cell wall murein, and thus plays a role in cell wall recycling.</text>
</comment>
<keyword evidence="1" id="KW-0547">Nucleotide-binding</keyword>
<evidence type="ECO:0000313" key="3">
    <source>
        <dbReference type="Proteomes" id="UP000515733"/>
    </source>
</evidence>
<dbReference type="GO" id="GO:0016301">
    <property type="term" value="F:kinase activity"/>
    <property type="evidence" value="ECO:0007669"/>
    <property type="project" value="UniProtKB-KW"/>
</dbReference>
<dbReference type="NCBIfam" id="NF007139">
    <property type="entry name" value="PRK09585.1-3"/>
    <property type="match status" value="1"/>
</dbReference>
<dbReference type="GO" id="GO:0009254">
    <property type="term" value="P:peptidoglycan turnover"/>
    <property type="evidence" value="ECO:0007669"/>
    <property type="project" value="UniProtKB-UniRule"/>
</dbReference>
<dbReference type="InterPro" id="IPR043129">
    <property type="entry name" value="ATPase_NBD"/>
</dbReference>
<evidence type="ECO:0000256" key="1">
    <source>
        <dbReference type="HAMAP-Rule" id="MF_01270"/>
    </source>
</evidence>
<comment type="pathway">
    <text evidence="1">Cell wall biogenesis; peptidoglycan recycling.</text>
</comment>
<dbReference type="EMBL" id="LR778301">
    <property type="protein sequence ID" value="CAB1367521.1"/>
    <property type="molecule type" value="Genomic_DNA"/>
</dbReference>
<dbReference type="Gene3D" id="3.30.420.40">
    <property type="match status" value="2"/>
</dbReference>
<dbReference type="InterPro" id="IPR005338">
    <property type="entry name" value="Anhydro_N_Ac-Mur_kinase"/>
</dbReference>
<dbReference type="PANTHER" id="PTHR30605">
    <property type="entry name" value="ANHYDRO-N-ACETYLMURAMIC ACID KINASE"/>
    <property type="match status" value="1"/>
</dbReference>
<comment type="catalytic activity">
    <reaction evidence="1">
        <text>1,6-anhydro-N-acetyl-beta-muramate + ATP + H2O = N-acetyl-D-muramate 6-phosphate + ADP + H(+)</text>
        <dbReference type="Rhea" id="RHEA:24952"/>
        <dbReference type="ChEBI" id="CHEBI:15377"/>
        <dbReference type="ChEBI" id="CHEBI:15378"/>
        <dbReference type="ChEBI" id="CHEBI:30616"/>
        <dbReference type="ChEBI" id="CHEBI:58690"/>
        <dbReference type="ChEBI" id="CHEBI:58722"/>
        <dbReference type="ChEBI" id="CHEBI:456216"/>
        <dbReference type="EC" id="2.7.1.170"/>
    </reaction>
</comment>
<keyword evidence="1 2" id="KW-0418">Kinase</keyword>
<sequence>MIETEFYIGLMSGTSLDGIDAALVCFSDGKASTLATHYIPYPEDVRREALALQSSGPDELHRTALLSNRLMHLHAEGVKALLAAAQLGPDRITAQGCHGQTLRHRPESGYTLQIGNPALLAELTGIAVVADFRSRDVAAGGQGAPLVPAAHAALFQSTDYHRLILNIGGIANITNLPLQGDTAGFDCGPGNMLLDGWASRHLGLPYDANGAWGQSGNVISGLLEKMLAHPFLDLTPPKSCGREQFGLPWLDGILTGTEEAADVQRCLLELTARSAADAVRRWCAQPERLYVCGGGARNGALMTALTAALPDIEIGLTDQLGVPADWVEAVAFAWLARQHVSGLPGNLPKVTGSQGPRVLGAYYPA</sequence>
<proteinExistence type="inferred from homology"/>
<evidence type="ECO:0000313" key="2">
    <source>
        <dbReference type="EMBL" id="CAB1367521.1"/>
    </source>
</evidence>
<keyword evidence="1" id="KW-0119">Carbohydrate metabolism</keyword>
<keyword evidence="1 2" id="KW-0808">Transferase</keyword>
<dbReference type="EC" id="2.7.1.170" evidence="1"/>
<dbReference type="Proteomes" id="UP000515733">
    <property type="component" value="Chromosome"/>
</dbReference>
<reference evidence="2 3" key="1">
    <citation type="submission" date="2020-03" db="EMBL/GenBank/DDBJ databases">
        <authorList>
            <consortium name="Genoscope - CEA"/>
            <person name="William W."/>
        </authorList>
    </citation>
    <scope>NUCLEOTIDE SEQUENCE [LARGE SCALE GENOMIC DNA]</scope>
    <source>
        <strain evidence="3">DSM 16959</strain>
    </source>
</reference>
<dbReference type="UniPathway" id="UPA00544"/>
<gene>
    <name evidence="1 2" type="primary">anmK</name>
    <name evidence="2" type="ORF">DENOEST_0349</name>
</gene>
<protein>
    <recommendedName>
        <fullName evidence="1">Anhydro-N-acetylmuramic acid kinase</fullName>
        <ecNumber evidence="1">2.7.1.170</ecNumber>
    </recommendedName>
    <alternativeName>
        <fullName evidence="1">AnhMurNAc kinase</fullName>
    </alternativeName>
</protein>
<dbReference type="AlphaFoldDB" id="A0A6S6XNK7"/>
<comment type="similarity">
    <text evidence="1">Belongs to the anhydro-N-acetylmuramic acid kinase family.</text>
</comment>
<dbReference type="Pfam" id="PF03702">
    <property type="entry name" value="AnmK"/>
    <property type="match status" value="1"/>
</dbReference>
<dbReference type="HAMAP" id="MF_01270">
    <property type="entry name" value="AnhMurNAc_kinase"/>
    <property type="match status" value="1"/>
</dbReference>